<evidence type="ECO:0000313" key="3">
    <source>
        <dbReference type="Proteomes" id="UP000581206"/>
    </source>
</evidence>
<organism evidence="2 3">
    <name type="scientific">Cellulomonas denverensis</name>
    <dbReference type="NCBI Taxonomy" id="264297"/>
    <lineage>
        <taxon>Bacteria</taxon>
        <taxon>Bacillati</taxon>
        <taxon>Actinomycetota</taxon>
        <taxon>Actinomycetes</taxon>
        <taxon>Micrococcales</taxon>
        <taxon>Cellulomonadaceae</taxon>
        <taxon>Cellulomonas</taxon>
    </lineage>
</organism>
<dbReference type="SMART" id="SM01012">
    <property type="entry name" value="ANTAR"/>
    <property type="match status" value="1"/>
</dbReference>
<proteinExistence type="predicted"/>
<name>A0A7X6QYS9_9CELL</name>
<dbReference type="InterPro" id="IPR005561">
    <property type="entry name" value="ANTAR"/>
</dbReference>
<accession>A0A7X6QYS9</accession>
<feature type="domain" description="ANTAR" evidence="1">
    <location>
        <begin position="82"/>
        <end position="143"/>
    </location>
</feature>
<comment type="caution">
    <text evidence="2">The sequence shown here is derived from an EMBL/GenBank/DDBJ whole genome shotgun (WGS) entry which is preliminary data.</text>
</comment>
<dbReference type="Proteomes" id="UP000581206">
    <property type="component" value="Unassembled WGS sequence"/>
</dbReference>
<dbReference type="RefSeq" id="WP_168629413.1">
    <property type="nucleotide sequence ID" value="NZ_BONL01000012.1"/>
</dbReference>
<dbReference type="InterPro" id="IPR036388">
    <property type="entry name" value="WH-like_DNA-bd_sf"/>
</dbReference>
<evidence type="ECO:0000313" key="2">
    <source>
        <dbReference type="EMBL" id="NKY22316.1"/>
    </source>
</evidence>
<dbReference type="AlphaFoldDB" id="A0A7X6QYS9"/>
<evidence type="ECO:0000259" key="1">
    <source>
        <dbReference type="PROSITE" id="PS50921"/>
    </source>
</evidence>
<gene>
    <name evidence="2" type="ORF">HGA03_06505</name>
</gene>
<dbReference type="PROSITE" id="PS50921">
    <property type="entry name" value="ANTAR"/>
    <property type="match status" value="1"/>
</dbReference>
<dbReference type="Pfam" id="PF03861">
    <property type="entry name" value="ANTAR"/>
    <property type="match status" value="1"/>
</dbReference>
<dbReference type="EMBL" id="JAAXOX010000002">
    <property type="protein sequence ID" value="NKY22316.1"/>
    <property type="molecule type" value="Genomic_DNA"/>
</dbReference>
<protein>
    <submittedName>
        <fullName evidence="2">ANTAR domain-containing protein</fullName>
    </submittedName>
</protein>
<keyword evidence="3" id="KW-1185">Reference proteome</keyword>
<reference evidence="2 3" key="1">
    <citation type="submission" date="2020-04" db="EMBL/GenBank/DDBJ databases">
        <title>MicrobeNet Type strains.</title>
        <authorList>
            <person name="Nicholson A.C."/>
        </authorList>
    </citation>
    <scope>NUCLEOTIDE SEQUENCE [LARGE SCALE GENOMIC DNA]</scope>
    <source>
        <strain evidence="2 3">ATCC BAA-788</strain>
    </source>
</reference>
<dbReference type="Gene3D" id="1.10.10.10">
    <property type="entry name" value="Winged helix-like DNA-binding domain superfamily/Winged helix DNA-binding domain"/>
    <property type="match status" value="1"/>
</dbReference>
<sequence length="173" mass="18385">MYTIHGFTAGDVVPTTDLLLAHAHPGDRPELATLLADPPPALSVAYRMIDATDRERLCVLVGERRSGELHGYLVDLTDLVDRYGQAVATSAIAAAATSRSVIEQAVGAVAFSQQTDPPAAFALLRAASMDANIPIRALATAIVEALPELGADAERVRRFLAELRKPDRATADD</sequence>
<dbReference type="GO" id="GO:0003723">
    <property type="term" value="F:RNA binding"/>
    <property type="evidence" value="ECO:0007669"/>
    <property type="project" value="InterPro"/>
</dbReference>